<keyword evidence="6 8" id="KW-0472">Membrane</keyword>
<evidence type="ECO:0000313" key="9">
    <source>
        <dbReference type="EMBL" id="MBB5775756.1"/>
    </source>
</evidence>
<feature type="transmembrane region" description="Helical" evidence="8">
    <location>
        <begin position="352"/>
        <end position="369"/>
    </location>
</feature>
<comment type="caution">
    <text evidence="9">The sequence shown here is derived from an EMBL/GenBank/DDBJ whole genome shotgun (WGS) entry which is preliminary data.</text>
</comment>
<organism evidence="9 10">
    <name type="scientific">Nonomuraea jabiensis</name>
    <dbReference type="NCBI Taxonomy" id="882448"/>
    <lineage>
        <taxon>Bacteria</taxon>
        <taxon>Bacillati</taxon>
        <taxon>Actinomycetota</taxon>
        <taxon>Actinomycetes</taxon>
        <taxon>Streptosporangiales</taxon>
        <taxon>Streptosporangiaceae</taxon>
        <taxon>Nonomuraea</taxon>
    </lineage>
</organism>
<comment type="subcellular location">
    <subcellularLocation>
        <location evidence="1">Cell membrane</location>
        <topology evidence="1">Multi-pass membrane protein</topology>
    </subcellularLocation>
</comment>
<evidence type="ECO:0000256" key="6">
    <source>
        <dbReference type="ARBA" id="ARBA00023136"/>
    </source>
</evidence>
<dbReference type="EMBL" id="JACHMB010000001">
    <property type="protein sequence ID" value="MBB5775756.1"/>
    <property type="molecule type" value="Genomic_DNA"/>
</dbReference>
<evidence type="ECO:0000313" key="10">
    <source>
        <dbReference type="Proteomes" id="UP000579153"/>
    </source>
</evidence>
<feature type="transmembrane region" description="Helical" evidence="8">
    <location>
        <begin position="185"/>
        <end position="204"/>
    </location>
</feature>
<reference evidence="9 10" key="1">
    <citation type="submission" date="2020-08" db="EMBL/GenBank/DDBJ databases">
        <title>Sequencing the genomes of 1000 actinobacteria strains.</title>
        <authorList>
            <person name="Klenk H.-P."/>
        </authorList>
    </citation>
    <scope>NUCLEOTIDE SEQUENCE [LARGE SCALE GENOMIC DNA]</scope>
    <source>
        <strain evidence="9 10">DSM 45507</strain>
    </source>
</reference>
<evidence type="ECO:0000256" key="1">
    <source>
        <dbReference type="ARBA" id="ARBA00004651"/>
    </source>
</evidence>
<keyword evidence="3" id="KW-0808">Transferase</keyword>
<evidence type="ECO:0000256" key="4">
    <source>
        <dbReference type="ARBA" id="ARBA00022692"/>
    </source>
</evidence>
<keyword evidence="10" id="KW-1185">Reference proteome</keyword>
<keyword evidence="5 8" id="KW-1133">Transmembrane helix</keyword>
<feature type="transmembrane region" description="Helical" evidence="8">
    <location>
        <begin position="40"/>
        <end position="58"/>
    </location>
</feature>
<protein>
    <submittedName>
        <fullName evidence="9">MFS family permease</fullName>
    </submittedName>
</protein>
<evidence type="ECO:0000256" key="7">
    <source>
        <dbReference type="ARBA" id="ARBA00024033"/>
    </source>
</evidence>
<feature type="transmembrane region" description="Helical" evidence="8">
    <location>
        <begin position="256"/>
        <end position="280"/>
    </location>
</feature>
<feature type="transmembrane region" description="Helical" evidence="8">
    <location>
        <begin position="381"/>
        <end position="409"/>
    </location>
</feature>
<dbReference type="Proteomes" id="UP000579153">
    <property type="component" value="Unassembled WGS sequence"/>
</dbReference>
<dbReference type="Pfam" id="PF09594">
    <property type="entry name" value="GT87"/>
    <property type="match status" value="1"/>
</dbReference>
<name>A0A7W9G241_9ACTN</name>
<feature type="transmembrane region" description="Helical" evidence="8">
    <location>
        <begin position="429"/>
        <end position="453"/>
    </location>
</feature>
<gene>
    <name evidence="9" type="ORF">HD596_002512</name>
</gene>
<evidence type="ECO:0000256" key="8">
    <source>
        <dbReference type="SAM" id="Phobius"/>
    </source>
</evidence>
<keyword evidence="4 8" id="KW-0812">Transmembrane</keyword>
<comment type="similarity">
    <text evidence="7">Belongs to the glycosyltransferase 87 family.</text>
</comment>
<keyword evidence="2" id="KW-1003">Cell membrane</keyword>
<dbReference type="AlphaFoldDB" id="A0A7W9G241"/>
<sequence>MHNLIRCPLACATVLLLALLCVLALTISTGSFYADRAGLLWRYALAWALYAAGVWALRKVPGRQAAFLVIAGGIAVTATGLLAPPATSTDAYRYAWDGRVQAAGVSPYDHAPADPALTPLRDRWLFPEGADCDGPDRYPVPSRDGARSCTRINRPAVHTIYPPLAEAYFAVVHRLSPEGSRHKPLQIGGALLALGTSLVLLIALSPKAPARAAWWAWCPAVPIEAVNNAHVDAFGVLLTVIALITASRHRVRGGLLLGAATAVKLLPAAAAPGMLSGLLAKGGPSGWRRAPAALAVLGPALLVVALAYLPYVLASRDSVFGYFFGYLNEEGYSDAGADSRYAVLRLILPDSWALPAALAVFAAAALFVLRRGDAHRPWRGALVVTGTAFLVFTPGYSWYALLVVALAALDGRWEWLGIPPAGSVAYLSAQAGLGTAAYGVAALAVITGLVARVRFSAHGAARRTAAPRRRREPK</sequence>
<evidence type="ECO:0000256" key="3">
    <source>
        <dbReference type="ARBA" id="ARBA00022679"/>
    </source>
</evidence>
<evidence type="ECO:0000256" key="5">
    <source>
        <dbReference type="ARBA" id="ARBA00022989"/>
    </source>
</evidence>
<proteinExistence type="inferred from homology"/>
<evidence type="ECO:0000256" key="2">
    <source>
        <dbReference type="ARBA" id="ARBA00022475"/>
    </source>
</evidence>
<dbReference type="GO" id="GO:0005886">
    <property type="term" value="C:plasma membrane"/>
    <property type="evidence" value="ECO:0007669"/>
    <property type="project" value="UniProtKB-SubCell"/>
</dbReference>
<accession>A0A7W9G241</accession>
<feature type="transmembrane region" description="Helical" evidence="8">
    <location>
        <begin position="65"/>
        <end position="83"/>
    </location>
</feature>
<feature type="transmembrane region" description="Helical" evidence="8">
    <location>
        <begin position="292"/>
        <end position="313"/>
    </location>
</feature>
<dbReference type="GO" id="GO:0016758">
    <property type="term" value="F:hexosyltransferase activity"/>
    <property type="evidence" value="ECO:0007669"/>
    <property type="project" value="InterPro"/>
</dbReference>
<dbReference type="RefSeq" id="WP_185069395.1">
    <property type="nucleotide sequence ID" value="NZ_JACHMB010000001.1"/>
</dbReference>
<dbReference type="InterPro" id="IPR018584">
    <property type="entry name" value="GT87"/>
</dbReference>
<feature type="transmembrane region" description="Helical" evidence="8">
    <location>
        <begin position="225"/>
        <end position="244"/>
    </location>
</feature>